<evidence type="ECO:0000313" key="3">
    <source>
        <dbReference type="Proteomes" id="UP000676506"/>
    </source>
</evidence>
<name>A0ABX8BBP7_9BACT</name>
<dbReference type="Proteomes" id="UP000676506">
    <property type="component" value="Chromosome 2"/>
</dbReference>
<keyword evidence="1" id="KW-0812">Transmembrane</keyword>
<keyword evidence="3" id="KW-1185">Reference proteome</keyword>
<keyword evidence="1" id="KW-1133">Transmembrane helix</keyword>
<feature type="transmembrane region" description="Helical" evidence="1">
    <location>
        <begin position="7"/>
        <end position="27"/>
    </location>
</feature>
<feature type="transmembrane region" description="Helical" evidence="1">
    <location>
        <begin position="98"/>
        <end position="120"/>
    </location>
</feature>
<dbReference type="EMBL" id="CP072649">
    <property type="protein sequence ID" value="QUW04358.1"/>
    <property type="molecule type" value="Genomic_DNA"/>
</dbReference>
<proteinExistence type="predicted"/>
<sequence>MASLPLPLISIANGLALIALSIIGYVLKDPSNSGMTAFIPGGFGLLFLVFGALALKENLRKHAMHAVSAVALLGVLGGLVPILMSLAKGNFGARPLALGLQIGMVLLCGEMLALCVNSFIQARRRREREAAG</sequence>
<feature type="transmembrane region" description="Helical" evidence="1">
    <location>
        <begin position="33"/>
        <end position="55"/>
    </location>
</feature>
<organism evidence="2 3">
    <name type="scientific">Chloracidobacterium validum</name>
    <dbReference type="NCBI Taxonomy" id="2821543"/>
    <lineage>
        <taxon>Bacteria</taxon>
        <taxon>Pseudomonadati</taxon>
        <taxon>Acidobacteriota</taxon>
        <taxon>Terriglobia</taxon>
        <taxon>Terriglobales</taxon>
        <taxon>Acidobacteriaceae</taxon>
        <taxon>Chloracidobacterium</taxon>
    </lineage>
</organism>
<keyword evidence="1" id="KW-0472">Membrane</keyword>
<reference evidence="2 3" key="1">
    <citation type="submission" date="2021-03" db="EMBL/GenBank/DDBJ databases">
        <title>Genomic and phenotypic characterization of Chloracidobacterium isolates provides evidence for multiple species.</title>
        <authorList>
            <person name="Saini M.K."/>
            <person name="Costas A.M.G."/>
            <person name="Tank M."/>
            <person name="Bryant D.A."/>
        </authorList>
    </citation>
    <scope>NUCLEOTIDE SEQUENCE [LARGE SCALE GENOMIC DNA]</scope>
    <source>
        <strain evidence="2 3">BV2-C</strain>
    </source>
</reference>
<feature type="transmembrane region" description="Helical" evidence="1">
    <location>
        <begin position="67"/>
        <end position="86"/>
    </location>
</feature>
<accession>A0ABX8BBP7</accession>
<evidence type="ECO:0000256" key="1">
    <source>
        <dbReference type="SAM" id="Phobius"/>
    </source>
</evidence>
<gene>
    <name evidence="2" type="ORF">J8C06_11185</name>
</gene>
<dbReference type="RefSeq" id="WP_211430247.1">
    <property type="nucleotide sequence ID" value="NZ_CP072649.1"/>
</dbReference>
<evidence type="ECO:0000313" key="2">
    <source>
        <dbReference type="EMBL" id="QUW04358.1"/>
    </source>
</evidence>
<protein>
    <submittedName>
        <fullName evidence="2">Uncharacterized protein</fullName>
    </submittedName>
</protein>